<feature type="transmembrane region" description="Helical" evidence="7">
    <location>
        <begin position="422"/>
        <end position="439"/>
    </location>
</feature>
<evidence type="ECO:0000256" key="6">
    <source>
        <dbReference type="ARBA" id="ARBA00023136"/>
    </source>
</evidence>
<accession>A0A6L6U8M4</accession>
<feature type="transmembrane region" description="Helical" evidence="7">
    <location>
        <begin position="115"/>
        <end position="136"/>
    </location>
</feature>
<evidence type="ECO:0000256" key="1">
    <source>
        <dbReference type="ARBA" id="ARBA00004651"/>
    </source>
</evidence>
<protein>
    <submittedName>
        <fullName evidence="8">MOP flippase family protein</fullName>
    </submittedName>
</protein>
<feature type="transmembrane region" description="Helical" evidence="7">
    <location>
        <begin position="445"/>
        <end position="466"/>
    </location>
</feature>
<comment type="similarity">
    <text evidence="2">Belongs to the polysaccharide synthase family.</text>
</comment>
<feature type="transmembrane region" description="Helical" evidence="7">
    <location>
        <begin position="292"/>
        <end position="316"/>
    </location>
</feature>
<dbReference type="CDD" id="cd13127">
    <property type="entry name" value="MATE_tuaB_like"/>
    <property type="match status" value="1"/>
</dbReference>
<evidence type="ECO:0000313" key="9">
    <source>
        <dbReference type="Proteomes" id="UP000478208"/>
    </source>
</evidence>
<keyword evidence="4 7" id="KW-0812">Transmembrane</keyword>
<feature type="transmembrane region" description="Helical" evidence="7">
    <location>
        <begin position="392"/>
        <end position="410"/>
    </location>
</feature>
<dbReference type="PANTHER" id="PTHR30250:SF10">
    <property type="entry name" value="LIPOPOLYSACCHARIDE BIOSYNTHESIS PROTEIN WZXC"/>
    <property type="match status" value="1"/>
</dbReference>
<feature type="transmembrane region" description="Helical" evidence="7">
    <location>
        <begin position="80"/>
        <end position="103"/>
    </location>
</feature>
<evidence type="ECO:0000256" key="5">
    <source>
        <dbReference type="ARBA" id="ARBA00022989"/>
    </source>
</evidence>
<keyword evidence="5 7" id="KW-1133">Transmembrane helix</keyword>
<dbReference type="NCBIfam" id="NF007773">
    <property type="entry name" value="PRK10459.1"/>
    <property type="match status" value="1"/>
</dbReference>
<feature type="transmembrane region" description="Helical" evidence="7">
    <location>
        <begin position="328"/>
        <end position="349"/>
    </location>
</feature>
<sequence>MLVTKSLVSGVKWTTFQSTFSAVIQVFRVFVLTKLLIANDFGLMALVLIVTGFSQLFVDFGISSAIIYKRNNTEGELSTLYWLNVALGCFACLILLFFSYPISIYVFNEIELNNILKIISITFLFNGFAIQYKALLSKKLMFKSLAKINIVTPLLGFVVTIILAYQGYGVYALVYGYMVENFSRGSLFILRGKQFHIPKWYFKINEVKSYLNFGGYQMSERIITYFRQQGDNLLIGAFLSTEILGFYNLAKILVMKPVQLIRSVFNKMAFPVYSSIQNDDQLKKMALTINKVVYLAIIPVMLLLIVFPETTIYYFYGEKWLSSAPYLRLTAILFSIRLLRTTFGPLLLARGKAKQSFYFNLWFSIIVLVALCVTLQFSIIYALYALISIELFILQAMNLYIVLKPIFGFTINDYLKVATESFLPLLFACLLSFSLSYFYSDFTNVLLSLGIYILGLFVGLGLFYWLNKNTVGFVKEKIKALKS</sequence>
<feature type="transmembrane region" description="Helical" evidence="7">
    <location>
        <begin position="233"/>
        <end position="254"/>
    </location>
</feature>
<dbReference type="AlphaFoldDB" id="A0A6L6U8M4"/>
<reference evidence="8 9" key="1">
    <citation type="submission" date="2019-12" db="EMBL/GenBank/DDBJ databases">
        <authorList>
            <person name="Li J."/>
        </authorList>
    </citation>
    <scope>NUCLEOTIDE SEQUENCE [LARGE SCALE GENOMIC DNA]</scope>
    <source>
        <strain evidence="8 9">HL2-2</strain>
    </source>
</reference>
<feature type="transmembrane region" description="Helical" evidence="7">
    <location>
        <begin position="43"/>
        <end position="68"/>
    </location>
</feature>
<dbReference type="Pfam" id="PF13440">
    <property type="entry name" value="Polysacc_synt_3"/>
    <property type="match status" value="1"/>
</dbReference>
<keyword evidence="3" id="KW-1003">Cell membrane</keyword>
<dbReference type="GO" id="GO:0005886">
    <property type="term" value="C:plasma membrane"/>
    <property type="evidence" value="ECO:0007669"/>
    <property type="project" value="UniProtKB-SubCell"/>
</dbReference>
<comment type="caution">
    <text evidence="8">The sequence shown here is derived from an EMBL/GenBank/DDBJ whole genome shotgun (WGS) entry which is preliminary data.</text>
</comment>
<evidence type="ECO:0000256" key="4">
    <source>
        <dbReference type="ARBA" id="ARBA00022692"/>
    </source>
</evidence>
<gene>
    <name evidence="8" type="ORF">GN138_05380</name>
</gene>
<feature type="transmembrane region" description="Helical" evidence="7">
    <location>
        <begin position="361"/>
        <end position="386"/>
    </location>
</feature>
<evidence type="ECO:0000256" key="2">
    <source>
        <dbReference type="ARBA" id="ARBA00007430"/>
    </source>
</evidence>
<evidence type="ECO:0000313" key="8">
    <source>
        <dbReference type="EMBL" id="MUU77866.1"/>
    </source>
</evidence>
<comment type="subcellular location">
    <subcellularLocation>
        <location evidence="1">Cell membrane</location>
        <topology evidence="1">Multi-pass membrane protein</topology>
    </subcellularLocation>
</comment>
<dbReference type="InterPro" id="IPR050833">
    <property type="entry name" value="Poly_Biosynth_Transport"/>
</dbReference>
<organism evidence="8 9">
    <name type="scientific">Winogradskyella endarachnes</name>
    <dbReference type="NCBI Taxonomy" id="2681965"/>
    <lineage>
        <taxon>Bacteria</taxon>
        <taxon>Pseudomonadati</taxon>
        <taxon>Bacteroidota</taxon>
        <taxon>Flavobacteriia</taxon>
        <taxon>Flavobacteriales</taxon>
        <taxon>Flavobacteriaceae</taxon>
        <taxon>Winogradskyella</taxon>
    </lineage>
</organism>
<proteinExistence type="inferred from homology"/>
<dbReference type="Proteomes" id="UP000478208">
    <property type="component" value="Unassembled WGS sequence"/>
</dbReference>
<keyword evidence="6 7" id="KW-0472">Membrane</keyword>
<dbReference type="RefSeq" id="WP_157362770.1">
    <property type="nucleotide sequence ID" value="NZ_WOWS01000002.1"/>
</dbReference>
<evidence type="ECO:0000256" key="7">
    <source>
        <dbReference type="SAM" id="Phobius"/>
    </source>
</evidence>
<dbReference type="PANTHER" id="PTHR30250">
    <property type="entry name" value="PST FAMILY PREDICTED COLANIC ACID TRANSPORTER"/>
    <property type="match status" value="1"/>
</dbReference>
<keyword evidence="9" id="KW-1185">Reference proteome</keyword>
<name>A0A6L6U8M4_9FLAO</name>
<dbReference type="EMBL" id="WOWS01000002">
    <property type="protein sequence ID" value="MUU77866.1"/>
    <property type="molecule type" value="Genomic_DNA"/>
</dbReference>
<evidence type="ECO:0000256" key="3">
    <source>
        <dbReference type="ARBA" id="ARBA00022475"/>
    </source>
</evidence>
<feature type="transmembrane region" description="Helical" evidence="7">
    <location>
        <begin position="148"/>
        <end position="168"/>
    </location>
</feature>